<accession>A0AAW0GTE8</accession>
<dbReference type="GO" id="GO:0043420">
    <property type="term" value="P:anthranilate metabolic process"/>
    <property type="evidence" value="ECO:0007669"/>
    <property type="project" value="TreeGrafter"/>
</dbReference>
<dbReference type="PANTHER" id="PTHR14084:SF0">
    <property type="entry name" value="KYNURENINASE"/>
    <property type="match status" value="1"/>
</dbReference>
<dbReference type="GO" id="GO:0019441">
    <property type="term" value="P:L-tryptophan catabolic process to kynurenine"/>
    <property type="evidence" value="ECO:0007669"/>
    <property type="project" value="TreeGrafter"/>
</dbReference>
<dbReference type="AlphaFoldDB" id="A0AAW0GTE8"/>
<evidence type="ECO:0000313" key="3">
    <source>
        <dbReference type="Proteomes" id="UP001385951"/>
    </source>
</evidence>
<protein>
    <submittedName>
        <fullName evidence="2">Uncharacterized protein</fullName>
    </submittedName>
</protein>
<dbReference type="InterPro" id="IPR010111">
    <property type="entry name" value="Kynureninase"/>
</dbReference>
<proteinExistence type="predicted"/>
<keyword evidence="3" id="KW-1185">Reference proteome</keyword>
<dbReference type="GO" id="GO:0005737">
    <property type="term" value="C:cytoplasm"/>
    <property type="evidence" value="ECO:0007669"/>
    <property type="project" value="InterPro"/>
</dbReference>
<organism evidence="2 3">
    <name type="scientific">Cerrena zonata</name>
    <dbReference type="NCBI Taxonomy" id="2478898"/>
    <lineage>
        <taxon>Eukaryota</taxon>
        <taxon>Fungi</taxon>
        <taxon>Dikarya</taxon>
        <taxon>Basidiomycota</taxon>
        <taxon>Agaricomycotina</taxon>
        <taxon>Agaricomycetes</taxon>
        <taxon>Polyporales</taxon>
        <taxon>Cerrenaceae</taxon>
        <taxon>Cerrena</taxon>
    </lineage>
</organism>
<reference evidence="2 3" key="1">
    <citation type="submission" date="2022-09" db="EMBL/GenBank/DDBJ databases">
        <authorList>
            <person name="Palmer J.M."/>
        </authorList>
    </citation>
    <scope>NUCLEOTIDE SEQUENCE [LARGE SCALE GENOMIC DNA]</scope>
    <source>
        <strain evidence="2 3">DSM 7382</strain>
    </source>
</reference>
<dbReference type="Proteomes" id="UP001385951">
    <property type="component" value="Unassembled WGS sequence"/>
</dbReference>
<comment type="caution">
    <text evidence="2">The sequence shown here is derived from an EMBL/GenBank/DDBJ whole genome shotgun (WGS) entry which is preliminary data.</text>
</comment>
<dbReference type="GO" id="GO:0030429">
    <property type="term" value="F:kynureninase activity"/>
    <property type="evidence" value="ECO:0007669"/>
    <property type="project" value="InterPro"/>
</dbReference>
<gene>
    <name evidence="2" type="ORF">QCA50_003172</name>
</gene>
<dbReference type="InterPro" id="IPR015424">
    <property type="entry name" value="PyrdxlP-dep_Trfase"/>
</dbReference>
<dbReference type="InterPro" id="IPR015422">
    <property type="entry name" value="PyrdxlP-dep_Trfase_small"/>
</dbReference>
<evidence type="ECO:0000313" key="2">
    <source>
        <dbReference type="EMBL" id="KAK7693603.1"/>
    </source>
</evidence>
<dbReference type="PANTHER" id="PTHR14084">
    <property type="entry name" value="KYNURENINASE"/>
    <property type="match status" value="1"/>
</dbReference>
<dbReference type="EMBL" id="JASBNA010000003">
    <property type="protein sequence ID" value="KAK7693603.1"/>
    <property type="molecule type" value="Genomic_DNA"/>
</dbReference>
<evidence type="ECO:0000256" key="1">
    <source>
        <dbReference type="ARBA" id="ARBA00022898"/>
    </source>
</evidence>
<dbReference type="SUPFAM" id="SSF53383">
    <property type="entry name" value="PLP-dependent transferases"/>
    <property type="match status" value="1"/>
</dbReference>
<keyword evidence="1" id="KW-0663">Pyridoxal phosphate</keyword>
<dbReference type="GO" id="GO:0030170">
    <property type="term" value="F:pyridoxal phosphate binding"/>
    <property type="evidence" value="ECO:0007669"/>
    <property type="project" value="InterPro"/>
</dbReference>
<name>A0AAW0GTE8_9APHY</name>
<dbReference type="Gene3D" id="3.90.1150.10">
    <property type="entry name" value="Aspartate Aminotransferase, domain 1"/>
    <property type="match status" value="1"/>
</dbReference>
<dbReference type="GO" id="GO:0009435">
    <property type="term" value="P:NAD+ biosynthetic process"/>
    <property type="evidence" value="ECO:0007669"/>
    <property type="project" value="InterPro"/>
</dbReference>
<sequence>MTTNTEALSSFRDEFVLPSYRSIKATKVSEDMQDSPCTYLCGNSLGALPKRSKKLVEEELAVWGSRAVEGHFDHPHNRPWTNLADAAHPIFAELVGANESEVACMGTLTANLHLLMNTFYKPTSERYKILCEAKAIPLGSGKLTPLLML</sequence>